<evidence type="ECO:0000256" key="1">
    <source>
        <dbReference type="ARBA" id="ARBA00022723"/>
    </source>
</evidence>
<evidence type="ECO:0000256" key="4">
    <source>
        <dbReference type="SAM" id="MobiDB-lite"/>
    </source>
</evidence>
<protein>
    <recommendedName>
        <fullName evidence="7">ZZ-type domain-containing protein</fullName>
    </recommendedName>
</protein>
<proteinExistence type="predicted"/>
<evidence type="ECO:0000256" key="2">
    <source>
        <dbReference type="ARBA" id="ARBA00022771"/>
    </source>
</evidence>
<dbReference type="Proteomes" id="UP000789595">
    <property type="component" value="Unassembled WGS sequence"/>
</dbReference>
<gene>
    <name evidence="5" type="ORF">PECAL_2P32270</name>
</gene>
<organism evidence="5 6">
    <name type="scientific">Pelagomonas calceolata</name>
    <dbReference type="NCBI Taxonomy" id="35677"/>
    <lineage>
        <taxon>Eukaryota</taxon>
        <taxon>Sar</taxon>
        <taxon>Stramenopiles</taxon>
        <taxon>Ochrophyta</taxon>
        <taxon>Pelagophyceae</taxon>
        <taxon>Pelagomonadales</taxon>
        <taxon>Pelagomonadaceae</taxon>
        <taxon>Pelagomonas</taxon>
    </lineage>
</organism>
<keyword evidence="6" id="KW-1185">Reference proteome</keyword>
<keyword evidence="1" id="KW-0479">Metal-binding</keyword>
<evidence type="ECO:0008006" key="7">
    <source>
        <dbReference type="Google" id="ProtNLM"/>
    </source>
</evidence>
<dbReference type="InterPro" id="IPR043145">
    <property type="entry name" value="Znf_ZZ_sf"/>
</dbReference>
<dbReference type="GO" id="GO:0008270">
    <property type="term" value="F:zinc ion binding"/>
    <property type="evidence" value="ECO:0007669"/>
    <property type="project" value="UniProtKB-KW"/>
</dbReference>
<dbReference type="AlphaFoldDB" id="A0A8J2SMT9"/>
<feature type="compositionally biased region" description="Acidic residues" evidence="4">
    <location>
        <begin position="488"/>
        <end position="498"/>
    </location>
</feature>
<feature type="region of interest" description="Disordered" evidence="4">
    <location>
        <begin position="1"/>
        <end position="26"/>
    </location>
</feature>
<name>A0A8J2SMT9_9STRA</name>
<sequence>MSETPSGRSSPTSTGRSSPTNDASDDPAAAISRIASLFQSLNRLRDAGYGTSVIAAKVAECRAAVVSLPPDLQAKVVALVNAIDDELEGDGAAPVDDVNEIPFGLLDLPPPVLALCCVFAGDSGSLVPRLARTCKAGGEVKPEIMQSLYAVGTRVVLHGLQADTLNLRRGTVVQCATAEDRVGVRLDGEVKPKSVRRVNVRLERGPHESGEPDELHEGFWCDGCGHFRGNDSPPSKSLRGTRYRCTRCAAIPGFDLCSRCFGAGFAHACSATPSLSHENKTDCGPKEFHADGFKALKDSQATSFAKWVEGAAAEGELEERELVRQAMNFGDERGPRSAAVVNTIYRAQFPQGGTAGLKKLRGALMREEIDAQIQAAMANAGMGPQPAGAVPPVGPFGGQGPVQFGGIRVEGPGGVQAAMPGLPGLQAAAAQFGAQVAAGGGGLPFNIADVMGAQFGNFGFPLPTPGAAAAPAAGDDEASETPTVLEDTPSELADESEAAVEPSGAPEPHLTEAPLEVAFDAGPGP</sequence>
<evidence type="ECO:0000313" key="5">
    <source>
        <dbReference type="EMBL" id="CAH0370077.1"/>
    </source>
</evidence>
<comment type="caution">
    <text evidence="5">The sequence shown here is derived from an EMBL/GenBank/DDBJ whole genome shotgun (WGS) entry which is preliminary data.</text>
</comment>
<dbReference type="SUPFAM" id="SSF57850">
    <property type="entry name" value="RING/U-box"/>
    <property type="match status" value="1"/>
</dbReference>
<feature type="region of interest" description="Disordered" evidence="4">
    <location>
        <begin position="466"/>
        <end position="525"/>
    </location>
</feature>
<dbReference type="EMBL" id="CAKKNE010000002">
    <property type="protein sequence ID" value="CAH0370077.1"/>
    <property type="molecule type" value="Genomic_DNA"/>
</dbReference>
<dbReference type="Gene3D" id="3.30.60.90">
    <property type="match status" value="1"/>
</dbReference>
<reference evidence="5" key="1">
    <citation type="submission" date="2021-11" db="EMBL/GenBank/DDBJ databases">
        <authorList>
            <consortium name="Genoscope - CEA"/>
            <person name="William W."/>
        </authorList>
    </citation>
    <scope>NUCLEOTIDE SEQUENCE</scope>
</reference>
<feature type="compositionally biased region" description="Low complexity" evidence="4">
    <location>
        <begin position="1"/>
        <end position="20"/>
    </location>
</feature>
<keyword evidence="3" id="KW-0862">Zinc</keyword>
<evidence type="ECO:0000313" key="6">
    <source>
        <dbReference type="Proteomes" id="UP000789595"/>
    </source>
</evidence>
<accession>A0A8J2SMT9</accession>
<evidence type="ECO:0000256" key="3">
    <source>
        <dbReference type="ARBA" id="ARBA00022833"/>
    </source>
</evidence>
<keyword evidence="2" id="KW-0863">Zinc-finger</keyword>